<evidence type="ECO:0000313" key="4">
    <source>
        <dbReference type="Proteomes" id="UP000831327"/>
    </source>
</evidence>
<name>A0ABN6P0M4_9PROT</name>
<feature type="region of interest" description="Disordered" evidence="1">
    <location>
        <begin position="452"/>
        <end position="477"/>
    </location>
</feature>
<evidence type="ECO:0000256" key="1">
    <source>
        <dbReference type="SAM" id="MobiDB-lite"/>
    </source>
</evidence>
<dbReference type="PANTHER" id="PTHR35399:SF2">
    <property type="entry name" value="DUF839 DOMAIN-CONTAINING PROTEIN"/>
    <property type="match status" value="1"/>
</dbReference>
<dbReference type="PANTHER" id="PTHR35399">
    <property type="entry name" value="SLR8030 PROTEIN"/>
    <property type="match status" value="1"/>
</dbReference>
<keyword evidence="4" id="KW-1185">Reference proteome</keyword>
<dbReference type="Proteomes" id="UP000831327">
    <property type="component" value="Chromosome"/>
</dbReference>
<evidence type="ECO:0000256" key="2">
    <source>
        <dbReference type="SAM" id="SignalP"/>
    </source>
</evidence>
<proteinExistence type="predicted"/>
<accession>A0ABN6P0M4</accession>
<feature type="signal peptide" evidence="2">
    <location>
        <begin position="1"/>
        <end position="21"/>
    </location>
</feature>
<dbReference type="InterPro" id="IPR008557">
    <property type="entry name" value="PhoX"/>
</dbReference>
<keyword evidence="2" id="KW-0732">Signal</keyword>
<dbReference type="Pfam" id="PF05787">
    <property type="entry name" value="PhoX"/>
    <property type="match status" value="1"/>
</dbReference>
<feature type="chain" id="PRO_5045233576" evidence="2">
    <location>
        <begin position="22"/>
        <end position="477"/>
    </location>
</feature>
<dbReference type="EMBL" id="AP025637">
    <property type="protein sequence ID" value="BDG71528.1"/>
    <property type="molecule type" value="Genomic_DNA"/>
</dbReference>
<dbReference type="RefSeq" id="WP_244458795.1">
    <property type="nucleotide sequence ID" value="NZ_AP025637.1"/>
</dbReference>
<evidence type="ECO:0000313" key="3">
    <source>
        <dbReference type="EMBL" id="BDG71528.1"/>
    </source>
</evidence>
<protein>
    <submittedName>
        <fullName evidence="3">dTDP-glucose 4,6-dehydratase</fullName>
    </submittedName>
</protein>
<sequence length="477" mass="48679">MTTRRAVLAATPALLAAPALRAQSLTIRQDDQPAPGWRRGVLIRWGDRVVFDALPWDPTQPSVDAAAAQFGWDARILAVFASASPDGVARAVLAVAHPTVDPRMAFPDGRDRPDVAGAMQGVSLLNIENRGDWVVVDGGFQNRRLTAGTLSRVGSDGTLASGLVGVTGGCATPWGSLLLTEGDAATWRARLPGIDPATTGMVVEVDPTNPLWVPSKRAALGRFAPADAAAALSADGRAVVWLTDGRAGGHLYRFVSDDPAGMVALDAGRMAAARIEGGSLRWLSLPEGDPVAGARAAGATSLDRPWGLAFDAARGRLCVALRGGAGSVLELRAAAGDAAAETGVAETLIDGIAVAMPDPRAPAAPVPAWPWAPATLGFDRDGSVLLGTDRGAVPGPLPEALFRVPVEGADRGRAALVLAAPVGAAIGGALPAPDGTLLAAIAHPGAAPGASFAQPATRWPNLRPGEPPRSTVVTLAR</sequence>
<dbReference type="SUPFAM" id="SSF63825">
    <property type="entry name" value="YWTD domain"/>
    <property type="match status" value="1"/>
</dbReference>
<gene>
    <name evidence="3" type="ORF">Rmf_14570</name>
</gene>
<reference evidence="3 4" key="1">
    <citation type="journal article" date="2016" name="Microbes Environ.">
        <title>Phylogenetically diverse aerobic anoxygenic phototrophic bacteria isolated from epilithic biofilms in Tama river, Japan.</title>
        <authorList>
            <person name="Hirose S."/>
            <person name="Matsuura K."/>
            <person name="Haruta S."/>
        </authorList>
    </citation>
    <scope>NUCLEOTIDE SEQUENCE [LARGE SCALE GENOMIC DNA]</scope>
    <source>
        <strain evidence="3 4">S08</strain>
    </source>
</reference>
<organism evidence="3 4">
    <name type="scientific">Roseomonas fluvialis</name>
    <dbReference type="NCBI Taxonomy" id="1750527"/>
    <lineage>
        <taxon>Bacteria</taxon>
        <taxon>Pseudomonadati</taxon>
        <taxon>Pseudomonadota</taxon>
        <taxon>Alphaproteobacteria</taxon>
        <taxon>Acetobacterales</taxon>
        <taxon>Roseomonadaceae</taxon>
        <taxon>Roseomonas</taxon>
    </lineage>
</organism>